<proteinExistence type="predicted"/>
<evidence type="ECO:0000313" key="2">
    <source>
        <dbReference type="Proteomes" id="UP000612808"/>
    </source>
</evidence>
<dbReference type="RefSeq" id="WP_203655563.1">
    <property type="nucleotide sequence ID" value="NZ_BAAAZM010000003.1"/>
</dbReference>
<evidence type="ECO:0000313" key="1">
    <source>
        <dbReference type="EMBL" id="GID10339.1"/>
    </source>
</evidence>
<organism evidence="1 2">
    <name type="scientific">Actinocatenispora rupis</name>
    <dbReference type="NCBI Taxonomy" id="519421"/>
    <lineage>
        <taxon>Bacteria</taxon>
        <taxon>Bacillati</taxon>
        <taxon>Actinomycetota</taxon>
        <taxon>Actinomycetes</taxon>
        <taxon>Micromonosporales</taxon>
        <taxon>Micromonosporaceae</taxon>
        <taxon>Actinocatenispora</taxon>
    </lineage>
</organism>
<dbReference type="Proteomes" id="UP000612808">
    <property type="component" value="Unassembled WGS sequence"/>
</dbReference>
<name>A0A8J3N8I1_9ACTN</name>
<keyword evidence="2" id="KW-1185">Reference proteome</keyword>
<gene>
    <name evidence="1" type="ORF">Aru02nite_12280</name>
</gene>
<dbReference type="SUPFAM" id="SSF56112">
    <property type="entry name" value="Protein kinase-like (PK-like)"/>
    <property type="match status" value="1"/>
</dbReference>
<sequence length="420" mass="45241">MTVPAELTAGEAARRAAYLTEVLPLLYPPPCAVSLPGTSTVDDTSREYVVLPDMRRARLLAPAGSTRVTVGAVRRYSEPQSLTSRMKRGAVVAALRTGASRVLLRDRVRVSTPDGADNIERCLRELLGVSLVPSVHIGPARANRKPVLQLLDEVGRTIAFVKLGINELTRGLVRAEARALLTVANAGFRHLSAPAVLSTGQWRGHELLASSALPIDRPRVPLTRETLVAAMREVAGVTGLRRQRLADSRYWARLRARLAGLTATEDGRALAAAGRDLVLRTGGLRLEFGAWHGDWTPWNMASTTEGLLVWDWERFDTGVPVGFDPLHYRLQAAIVRDGREPRAAVTECLDAAGPLLADAGVPAEAARVTALLYLVDLAARYLGDKQAEAGARLGVLGTWLLPELVAAVRAVDDPSPTEVS</sequence>
<protein>
    <recommendedName>
        <fullName evidence="3">Phosphotransferase enzyme family protein</fullName>
    </recommendedName>
</protein>
<comment type="caution">
    <text evidence="1">The sequence shown here is derived from an EMBL/GenBank/DDBJ whole genome shotgun (WGS) entry which is preliminary data.</text>
</comment>
<accession>A0A8J3N8I1</accession>
<evidence type="ECO:0008006" key="3">
    <source>
        <dbReference type="Google" id="ProtNLM"/>
    </source>
</evidence>
<dbReference type="InterPro" id="IPR011009">
    <property type="entry name" value="Kinase-like_dom_sf"/>
</dbReference>
<reference evidence="1" key="1">
    <citation type="submission" date="2021-01" db="EMBL/GenBank/DDBJ databases">
        <title>Whole genome shotgun sequence of Actinocatenispora rupis NBRC 107355.</title>
        <authorList>
            <person name="Komaki H."/>
            <person name="Tamura T."/>
        </authorList>
    </citation>
    <scope>NUCLEOTIDE SEQUENCE</scope>
    <source>
        <strain evidence="1">NBRC 107355</strain>
    </source>
</reference>
<dbReference type="AlphaFoldDB" id="A0A8J3N8I1"/>
<dbReference type="EMBL" id="BOMB01000007">
    <property type="protein sequence ID" value="GID10339.1"/>
    <property type="molecule type" value="Genomic_DNA"/>
</dbReference>